<protein>
    <recommendedName>
        <fullName evidence="3">DUF2642 domain-containing protein</fullName>
    </recommendedName>
</protein>
<gene>
    <name evidence="1" type="ORF">caldi_11200</name>
</gene>
<dbReference type="KEGG" id="cmic:caldi_11200"/>
<evidence type="ECO:0000313" key="2">
    <source>
        <dbReference type="Proteomes" id="UP001163687"/>
    </source>
</evidence>
<evidence type="ECO:0000313" key="1">
    <source>
        <dbReference type="EMBL" id="BDG60030.1"/>
    </source>
</evidence>
<organism evidence="1 2">
    <name type="scientific">Caldinitratiruptor microaerophilus</name>
    <dbReference type="NCBI Taxonomy" id="671077"/>
    <lineage>
        <taxon>Bacteria</taxon>
        <taxon>Bacillati</taxon>
        <taxon>Bacillota</taxon>
        <taxon>Clostridia</taxon>
        <taxon>Eubacteriales</taxon>
        <taxon>Symbiobacteriaceae</taxon>
        <taxon>Caldinitratiruptor</taxon>
    </lineage>
</organism>
<keyword evidence="2" id="KW-1185">Reference proteome</keyword>
<sequence>MAVLNIRSLLDHLTGDRVQVFFDQSSQVGRVAALTDDLLVLCTADGQVVWINVADIRAVRRLDDRGRA</sequence>
<dbReference type="Proteomes" id="UP001163687">
    <property type="component" value="Chromosome"/>
</dbReference>
<reference evidence="1" key="1">
    <citation type="submission" date="2022-03" db="EMBL/GenBank/DDBJ databases">
        <title>Complete genome sequence of Caldinitratiruptor microaerophilus.</title>
        <authorList>
            <person name="Mukaiyama R."/>
            <person name="Nishiyama T."/>
            <person name="Ueda K."/>
        </authorList>
    </citation>
    <scope>NUCLEOTIDE SEQUENCE</scope>
    <source>
        <strain evidence="1">JCM 16183</strain>
    </source>
</reference>
<dbReference type="AlphaFoldDB" id="A0AA35CIV4"/>
<accession>A0AA35CIV4</accession>
<evidence type="ECO:0008006" key="3">
    <source>
        <dbReference type="Google" id="ProtNLM"/>
    </source>
</evidence>
<dbReference type="RefSeq" id="WP_264844099.1">
    <property type="nucleotide sequence ID" value="NZ_AP025628.1"/>
</dbReference>
<dbReference type="EMBL" id="AP025628">
    <property type="protein sequence ID" value="BDG60030.1"/>
    <property type="molecule type" value="Genomic_DNA"/>
</dbReference>
<proteinExistence type="predicted"/>
<name>A0AA35CIV4_9FIRM</name>